<dbReference type="InterPro" id="IPR003317">
    <property type="entry name" value="Cyt-d_oxidase_su2"/>
</dbReference>
<evidence type="ECO:0000313" key="8">
    <source>
        <dbReference type="EMBL" id="RLZ11457.1"/>
    </source>
</evidence>
<feature type="transmembrane region" description="Helical" evidence="7">
    <location>
        <begin position="306"/>
        <end position="327"/>
    </location>
</feature>
<name>A0A3L9MEE6_9FLAO</name>
<keyword evidence="9" id="KW-1185">Reference proteome</keyword>
<feature type="transmembrane region" description="Helical" evidence="7">
    <location>
        <begin position="158"/>
        <end position="181"/>
    </location>
</feature>
<feature type="transmembrane region" description="Helical" evidence="7">
    <location>
        <begin position="115"/>
        <end position="138"/>
    </location>
</feature>
<dbReference type="GO" id="GO:0009055">
    <property type="term" value="F:electron transfer activity"/>
    <property type="evidence" value="ECO:0007669"/>
    <property type="project" value="TreeGrafter"/>
</dbReference>
<dbReference type="EMBL" id="RDOJ01000005">
    <property type="protein sequence ID" value="RLZ11457.1"/>
    <property type="molecule type" value="Genomic_DNA"/>
</dbReference>
<feature type="transmembrane region" description="Helical" evidence="7">
    <location>
        <begin position="6"/>
        <end position="32"/>
    </location>
</feature>
<evidence type="ECO:0000256" key="2">
    <source>
        <dbReference type="ARBA" id="ARBA00007543"/>
    </source>
</evidence>
<dbReference type="Proteomes" id="UP000275348">
    <property type="component" value="Unassembled WGS sequence"/>
</dbReference>
<dbReference type="PANTHER" id="PTHR43141">
    <property type="entry name" value="CYTOCHROME BD2 SUBUNIT II"/>
    <property type="match status" value="1"/>
</dbReference>
<evidence type="ECO:0000256" key="5">
    <source>
        <dbReference type="ARBA" id="ARBA00022989"/>
    </source>
</evidence>
<evidence type="ECO:0000256" key="3">
    <source>
        <dbReference type="ARBA" id="ARBA00022475"/>
    </source>
</evidence>
<dbReference type="OrthoDB" id="9776710at2"/>
<dbReference type="GO" id="GO:0070069">
    <property type="term" value="C:cytochrome complex"/>
    <property type="evidence" value="ECO:0007669"/>
    <property type="project" value="TreeGrafter"/>
</dbReference>
<feature type="transmembrane region" description="Helical" evidence="7">
    <location>
        <begin position="53"/>
        <end position="75"/>
    </location>
</feature>
<keyword evidence="4 7" id="KW-0812">Transmembrane</keyword>
<feature type="transmembrane region" description="Helical" evidence="7">
    <location>
        <begin position="81"/>
        <end position="103"/>
    </location>
</feature>
<dbReference type="GO" id="GO:0019646">
    <property type="term" value="P:aerobic electron transport chain"/>
    <property type="evidence" value="ECO:0007669"/>
    <property type="project" value="TreeGrafter"/>
</dbReference>
<evidence type="ECO:0000256" key="7">
    <source>
        <dbReference type="SAM" id="Phobius"/>
    </source>
</evidence>
<evidence type="ECO:0000256" key="4">
    <source>
        <dbReference type="ARBA" id="ARBA00022692"/>
    </source>
</evidence>
<feature type="transmembrane region" description="Helical" evidence="7">
    <location>
        <begin position="202"/>
        <end position="222"/>
    </location>
</feature>
<feature type="transmembrane region" description="Helical" evidence="7">
    <location>
        <begin position="234"/>
        <end position="252"/>
    </location>
</feature>
<organism evidence="8 9">
    <name type="scientific">Faecalibacter macacae</name>
    <dbReference type="NCBI Taxonomy" id="1859289"/>
    <lineage>
        <taxon>Bacteria</taxon>
        <taxon>Pseudomonadati</taxon>
        <taxon>Bacteroidota</taxon>
        <taxon>Flavobacteriia</taxon>
        <taxon>Flavobacteriales</taxon>
        <taxon>Weeksellaceae</taxon>
        <taxon>Faecalibacter</taxon>
    </lineage>
</organism>
<feature type="transmembrane region" description="Helical" evidence="7">
    <location>
        <begin position="264"/>
        <end position="286"/>
    </location>
</feature>
<comment type="similarity">
    <text evidence="2">Belongs to the cytochrome ubiquinol oxidase subunit 2 family.</text>
</comment>
<keyword evidence="5 7" id="KW-1133">Transmembrane helix</keyword>
<evidence type="ECO:0000256" key="1">
    <source>
        <dbReference type="ARBA" id="ARBA00004651"/>
    </source>
</evidence>
<keyword evidence="6 7" id="KW-0472">Membrane</keyword>
<keyword evidence="3" id="KW-1003">Cell membrane</keyword>
<protein>
    <submittedName>
        <fullName evidence="8">Cytochrome d ubiquinol oxidase subunit II</fullName>
    </submittedName>
</protein>
<dbReference type="GO" id="GO:0005886">
    <property type="term" value="C:plasma membrane"/>
    <property type="evidence" value="ECO:0007669"/>
    <property type="project" value="UniProtKB-SubCell"/>
</dbReference>
<dbReference type="PANTHER" id="PTHR43141:SF4">
    <property type="entry name" value="CYTOCHROME BD2 SUBUNIT II"/>
    <property type="match status" value="1"/>
</dbReference>
<evidence type="ECO:0000313" key="9">
    <source>
        <dbReference type="Proteomes" id="UP000275348"/>
    </source>
</evidence>
<dbReference type="Pfam" id="PF02322">
    <property type="entry name" value="Cyt_bd_oxida_II"/>
    <property type="match status" value="1"/>
</dbReference>
<comment type="caution">
    <text evidence="8">The sequence shown here is derived from an EMBL/GenBank/DDBJ whole genome shotgun (WGS) entry which is preliminary data.</text>
</comment>
<evidence type="ECO:0000256" key="6">
    <source>
        <dbReference type="ARBA" id="ARBA00023136"/>
    </source>
</evidence>
<comment type="subcellular location">
    <subcellularLocation>
        <location evidence="1">Cell membrane</location>
        <topology evidence="1">Multi-pass membrane protein</topology>
    </subcellularLocation>
</comment>
<dbReference type="GO" id="GO:0016682">
    <property type="term" value="F:oxidoreductase activity, acting on diphenols and related substances as donors, oxygen as acceptor"/>
    <property type="evidence" value="ECO:0007669"/>
    <property type="project" value="TreeGrafter"/>
</dbReference>
<accession>A0A3L9MEE6</accession>
<sequence length="336" mass="38010">MIYVVIAFLWTALGMYVIFGGADFGAGIVELFSTKDFKEKTQRIMYNSIGPIWEANHMWLIISIVILFVGFPKIYADLSNYLHIPLVIMLLGIIARGTSFTFRNYDVIKDEWHKLYAVIFTISSLITPLFLGIIAASTVSGSIDNTATDFLSAYVYSWLTWFNVSVGIFTVSICGFLASVYSIHSIDDEKDKQTLRNTAKRYSIAIFITGGFVFLVSFWKGIPLMQWIYSDWKGYVAVGLATLSIVALIFSLNKHQDILSRIIAGFIVLMILFAVSYSHFPHLILFKDGSTYSLLDLNHSEKTIEVLGWALLLGSIFILPFLFYLIYSFNKKADIK</sequence>
<dbReference type="RefSeq" id="WP_121934137.1">
    <property type="nucleotide sequence ID" value="NZ_RDOJ01000005.1"/>
</dbReference>
<reference evidence="8 9" key="1">
    <citation type="submission" date="2018-10" db="EMBL/GenBank/DDBJ databases">
        <authorList>
            <person name="Chen X."/>
        </authorList>
    </citation>
    <scope>NUCLEOTIDE SEQUENCE [LARGE SCALE GENOMIC DNA]</scope>
    <source>
        <strain evidence="8 9">YIM 102668</strain>
    </source>
</reference>
<proteinExistence type="inferred from homology"/>
<gene>
    <name evidence="8" type="ORF">EAH69_05290</name>
</gene>
<dbReference type="AlphaFoldDB" id="A0A3L9MEE6"/>